<evidence type="ECO:0000313" key="2">
    <source>
        <dbReference type="EMBL" id="KAJ7318549.1"/>
    </source>
</evidence>
<dbReference type="AlphaFoldDB" id="A0AAD7EET3"/>
<gene>
    <name evidence="2" type="ORF">DFH08DRAFT_942575</name>
</gene>
<organism evidence="2 3">
    <name type="scientific">Mycena albidolilacea</name>
    <dbReference type="NCBI Taxonomy" id="1033008"/>
    <lineage>
        <taxon>Eukaryota</taxon>
        <taxon>Fungi</taxon>
        <taxon>Dikarya</taxon>
        <taxon>Basidiomycota</taxon>
        <taxon>Agaricomycotina</taxon>
        <taxon>Agaricomycetes</taxon>
        <taxon>Agaricomycetidae</taxon>
        <taxon>Agaricales</taxon>
        <taxon>Marasmiineae</taxon>
        <taxon>Mycenaceae</taxon>
        <taxon>Mycena</taxon>
    </lineage>
</organism>
<proteinExistence type="predicted"/>
<protein>
    <submittedName>
        <fullName evidence="2">Uncharacterized protein</fullName>
    </submittedName>
</protein>
<accession>A0AAD7EET3</accession>
<name>A0AAD7EET3_9AGAR</name>
<evidence type="ECO:0000256" key="1">
    <source>
        <dbReference type="SAM" id="MobiDB-lite"/>
    </source>
</evidence>
<dbReference type="Proteomes" id="UP001218218">
    <property type="component" value="Unassembled WGS sequence"/>
</dbReference>
<dbReference type="EMBL" id="JARIHO010000057">
    <property type="protein sequence ID" value="KAJ7318549.1"/>
    <property type="molecule type" value="Genomic_DNA"/>
</dbReference>
<evidence type="ECO:0000313" key="3">
    <source>
        <dbReference type="Proteomes" id="UP001218218"/>
    </source>
</evidence>
<comment type="caution">
    <text evidence="2">The sequence shown here is derived from an EMBL/GenBank/DDBJ whole genome shotgun (WGS) entry which is preliminary data.</text>
</comment>
<feature type="region of interest" description="Disordered" evidence="1">
    <location>
        <begin position="1"/>
        <end position="36"/>
    </location>
</feature>
<sequence>MRATYSASPHACYSARRHAGAHSSPDPHYQPHRQPVTPALVPHATFVASPGCATVVISVPPSRLDARACRALRYLPQHARFRSARHGRS</sequence>
<keyword evidence="3" id="KW-1185">Reference proteome</keyword>
<reference evidence="2" key="1">
    <citation type="submission" date="2023-03" db="EMBL/GenBank/DDBJ databases">
        <title>Massive genome expansion in bonnet fungi (Mycena s.s.) driven by repeated elements and novel gene families across ecological guilds.</title>
        <authorList>
            <consortium name="Lawrence Berkeley National Laboratory"/>
            <person name="Harder C.B."/>
            <person name="Miyauchi S."/>
            <person name="Viragh M."/>
            <person name="Kuo A."/>
            <person name="Thoen E."/>
            <person name="Andreopoulos B."/>
            <person name="Lu D."/>
            <person name="Skrede I."/>
            <person name="Drula E."/>
            <person name="Henrissat B."/>
            <person name="Morin E."/>
            <person name="Kohler A."/>
            <person name="Barry K."/>
            <person name="LaButti K."/>
            <person name="Morin E."/>
            <person name="Salamov A."/>
            <person name="Lipzen A."/>
            <person name="Mereny Z."/>
            <person name="Hegedus B."/>
            <person name="Baldrian P."/>
            <person name="Stursova M."/>
            <person name="Weitz H."/>
            <person name="Taylor A."/>
            <person name="Grigoriev I.V."/>
            <person name="Nagy L.G."/>
            <person name="Martin F."/>
            <person name="Kauserud H."/>
        </authorList>
    </citation>
    <scope>NUCLEOTIDE SEQUENCE</scope>
    <source>
        <strain evidence="2">CBHHK002</strain>
    </source>
</reference>